<dbReference type="PROSITE" id="PS51257">
    <property type="entry name" value="PROKAR_LIPOPROTEIN"/>
    <property type="match status" value="1"/>
</dbReference>
<dbReference type="AlphaFoldDB" id="A0A975A284"/>
<name>A0A975A284_9BACT</name>
<dbReference type="KEGG" id="fuv:JR347_08810"/>
<accession>A0A975A284</accession>
<proteinExistence type="predicted"/>
<dbReference type="Proteomes" id="UP000662783">
    <property type="component" value="Chromosome"/>
</dbReference>
<reference evidence="1" key="1">
    <citation type="submission" date="2021-02" db="EMBL/GenBank/DDBJ databases">
        <title>Fulvivirga sp. S481 isolated from sea water.</title>
        <authorList>
            <person name="Bae S.S."/>
            <person name="Baek K."/>
        </authorList>
    </citation>
    <scope>NUCLEOTIDE SEQUENCE</scope>
    <source>
        <strain evidence="1">S481</strain>
    </source>
</reference>
<dbReference type="RefSeq" id="WP_205723682.1">
    <property type="nucleotide sequence ID" value="NZ_CP070608.1"/>
</dbReference>
<protein>
    <submittedName>
        <fullName evidence="1">Uncharacterized protein</fullName>
    </submittedName>
</protein>
<evidence type="ECO:0000313" key="2">
    <source>
        <dbReference type="Proteomes" id="UP000662783"/>
    </source>
</evidence>
<gene>
    <name evidence="1" type="ORF">JR347_08810</name>
</gene>
<keyword evidence="2" id="KW-1185">Reference proteome</keyword>
<sequence length="155" mass="17253">MKLNLLSLALISLFAISCGEEDGDLRFSCIKFNGDIKQDRINFSVVNDTEYQIDNLLFKASSGDFRPAFNGTFSDFVYVGGPDFMLTLAYIQDIIFEIDGIEYHTGSEIPMQEELTFELGNAYLIVIKGVTPETGAVETEMVFWTDGTCNDTPEG</sequence>
<evidence type="ECO:0000313" key="1">
    <source>
        <dbReference type="EMBL" id="QSE99171.1"/>
    </source>
</evidence>
<organism evidence="1 2">
    <name type="scientific">Fulvivirga lutea</name>
    <dbReference type="NCBI Taxonomy" id="2810512"/>
    <lineage>
        <taxon>Bacteria</taxon>
        <taxon>Pseudomonadati</taxon>
        <taxon>Bacteroidota</taxon>
        <taxon>Cytophagia</taxon>
        <taxon>Cytophagales</taxon>
        <taxon>Fulvivirgaceae</taxon>
        <taxon>Fulvivirga</taxon>
    </lineage>
</organism>
<dbReference type="EMBL" id="CP070608">
    <property type="protein sequence ID" value="QSE99171.1"/>
    <property type="molecule type" value="Genomic_DNA"/>
</dbReference>